<keyword evidence="2" id="KW-1185">Reference proteome</keyword>
<protein>
    <submittedName>
        <fullName evidence="1">Uncharacterized protein</fullName>
    </submittedName>
</protein>
<sequence length="133" mass="15108">MAILLPLTSYSPISAYSSYTSRTSFVPLSPPRRYSFSDQNSVGVYLSAALLPESMNGSGLNSHLFLECLRLMEHQNHRLNGEGFYSKLVEKLLLETRSRRLIQRFCDAQKETSSFLFSLFSTSSSRSLIEFSY</sequence>
<dbReference type="EMBL" id="CABITT030000006">
    <property type="protein sequence ID" value="VVB08665.1"/>
    <property type="molecule type" value="Genomic_DNA"/>
</dbReference>
<proteinExistence type="predicted"/>
<evidence type="ECO:0000313" key="1">
    <source>
        <dbReference type="EMBL" id="VVB08665.1"/>
    </source>
</evidence>
<dbReference type="Proteomes" id="UP000489600">
    <property type="component" value="Unassembled WGS sequence"/>
</dbReference>
<comment type="caution">
    <text evidence="1">The sequence shown here is derived from an EMBL/GenBank/DDBJ whole genome shotgun (WGS) entry which is preliminary data.</text>
</comment>
<reference evidence="1" key="1">
    <citation type="submission" date="2019-07" db="EMBL/GenBank/DDBJ databases">
        <authorList>
            <person name="Dittberner H."/>
        </authorList>
    </citation>
    <scope>NUCLEOTIDE SEQUENCE [LARGE SCALE GENOMIC DNA]</scope>
</reference>
<gene>
    <name evidence="1" type="ORF">ANE_LOCUS19109</name>
</gene>
<accession>A0A565C4Z0</accession>
<evidence type="ECO:0000313" key="2">
    <source>
        <dbReference type="Proteomes" id="UP000489600"/>
    </source>
</evidence>
<dbReference type="AlphaFoldDB" id="A0A565C4Z0"/>
<organism evidence="1 2">
    <name type="scientific">Arabis nemorensis</name>
    <dbReference type="NCBI Taxonomy" id="586526"/>
    <lineage>
        <taxon>Eukaryota</taxon>
        <taxon>Viridiplantae</taxon>
        <taxon>Streptophyta</taxon>
        <taxon>Embryophyta</taxon>
        <taxon>Tracheophyta</taxon>
        <taxon>Spermatophyta</taxon>
        <taxon>Magnoliopsida</taxon>
        <taxon>eudicotyledons</taxon>
        <taxon>Gunneridae</taxon>
        <taxon>Pentapetalae</taxon>
        <taxon>rosids</taxon>
        <taxon>malvids</taxon>
        <taxon>Brassicales</taxon>
        <taxon>Brassicaceae</taxon>
        <taxon>Arabideae</taxon>
        <taxon>Arabis</taxon>
    </lineage>
</organism>
<name>A0A565C4Z0_9BRAS</name>